<dbReference type="InterPro" id="IPR016039">
    <property type="entry name" value="Thiolase-like"/>
</dbReference>
<reference evidence="5" key="3">
    <citation type="journal article" date="2016" name="Gigascience">
        <title>De novo construction of an expanded transcriptome assembly for the western tarnished plant bug, Lygus hesperus.</title>
        <authorList>
            <person name="Tassone E.E."/>
            <person name="Geib S.M."/>
            <person name="Hall B."/>
            <person name="Fabrick J.A."/>
            <person name="Brent C.S."/>
            <person name="Hull J.J."/>
        </authorList>
    </citation>
    <scope>NUCLEOTIDE SEQUENCE</scope>
</reference>
<dbReference type="PANTHER" id="PTHR11712">
    <property type="entry name" value="POLYKETIDE SYNTHASE-RELATED"/>
    <property type="match status" value="1"/>
</dbReference>
<dbReference type="InterPro" id="IPR020841">
    <property type="entry name" value="PKS_Beta-ketoAc_synthase_dom"/>
</dbReference>
<dbReference type="InterPro" id="IPR014031">
    <property type="entry name" value="Ketoacyl_synth_C"/>
</dbReference>
<dbReference type="GO" id="GO:0005739">
    <property type="term" value="C:mitochondrion"/>
    <property type="evidence" value="ECO:0007669"/>
    <property type="project" value="TreeGrafter"/>
</dbReference>
<reference evidence="4" key="1">
    <citation type="journal article" date="2014" name="PLoS ONE">
        <title>Transcriptome-Based Identification of ABC Transporters in the Western Tarnished Plant Bug Lygus hesperus.</title>
        <authorList>
            <person name="Hull J.J."/>
            <person name="Chaney K."/>
            <person name="Geib S.M."/>
            <person name="Fabrick J.A."/>
            <person name="Brent C.S."/>
            <person name="Walsh D."/>
            <person name="Lavine L.C."/>
        </authorList>
    </citation>
    <scope>NUCLEOTIDE SEQUENCE</scope>
</reference>
<gene>
    <name evidence="4" type="primary">Oxsm</name>
    <name evidence="4" type="ORF">CM83_25872</name>
    <name evidence="5" type="ORF">g.21213</name>
</gene>
<dbReference type="PROSITE" id="PS52004">
    <property type="entry name" value="KS3_2"/>
    <property type="match status" value="1"/>
</dbReference>
<proteinExistence type="predicted"/>
<name>A0A0A9W4N0_LYGHE</name>
<dbReference type="PANTHER" id="PTHR11712:SF336">
    <property type="entry name" value="3-OXOACYL-[ACYL-CARRIER-PROTEIN] SYNTHASE, MITOCHONDRIAL"/>
    <property type="match status" value="1"/>
</dbReference>
<dbReference type="EC" id="2.3.1.41" evidence="1"/>
<protein>
    <recommendedName>
        <fullName evidence="1">beta-ketoacyl-[acyl-carrier-protein] synthase I</fullName>
        <ecNumber evidence="1">2.3.1.41</ecNumber>
    </recommendedName>
</protein>
<keyword evidence="2" id="KW-0808">Transferase</keyword>
<evidence type="ECO:0000259" key="3">
    <source>
        <dbReference type="PROSITE" id="PS52004"/>
    </source>
</evidence>
<dbReference type="Pfam" id="PF02801">
    <property type="entry name" value="Ketoacyl-synt_C"/>
    <property type="match status" value="1"/>
</dbReference>
<dbReference type="EMBL" id="GDHC01011338">
    <property type="protein sequence ID" value="JAQ07291.1"/>
    <property type="molecule type" value="Transcribed_RNA"/>
</dbReference>
<dbReference type="GO" id="GO:0004315">
    <property type="term" value="F:3-oxoacyl-[acyl-carrier-protein] synthase activity"/>
    <property type="evidence" value="ECO:0007669"/>
    <property type="project" value="UniProtKB-EC"/>
</dbReference>
<dbReference type="InterPro" id="IPR000794">
    <property type="entry name" value="Beta-ketoacyl_synthase"/>
</dbReference>
<evidence type="ECO:0000256" key="1">
    <source>
        <dbReference type="ARBA" id="ARBA00013191"/>
    </source>
</evidence>
<accession>A0A0A9W4N0</accession>
<feature type="domain" description="Ketosynthase family 3 (KS3)" evidence="3">
    <location>
        <begin position="1"/>
        <end position="105"/>
    </location>
</feature>
<dbReference type="SUPFAM" id="SSF53901">
    <property type="entry name" value="Thiolase-like"/>
    <property type="match status" value="1"/>
</dbReference>
<dbReference type="EMBL" id="GBHO01042166">
    <property type="protein sequence ID" value="JAG01438.1"/>
    <property type="molecule type" value="Transcribed_RNA"/>
</dbReference>
<sequence length="105" mass="10644">MAAPHPQGEGAYRCIYDALHNGGEVSADCVGYVNAHATGTIGDAIELQAIIRALRANSQSGNTPLFISSSKGALGHLLGAAGSVEAAIALLALKHQRAPPTANLT</sequence>
<dbReference type="GO" id="GO:0006633">
    <property type="term" value="P:fatty acid biosynthetic process"/>
    <property type="evidence" value="ECO:0007669"/>
    <property type="project" value="TreeGrafter"/>
</dbReference>
<evidence type="ECO:0000256" key="2">
    <source>
        <dbReference type="ARBA" id="ARBA00022679"/>
    </source>
</evidence>
<dbReference type="Gene3D" id="3.40.47.10">
    <property type="match status" value="1"/>
</dbReference>
<evidence type="ECO:0000313" key="5">
    <source>
        <dbReference type="EMBL" id="JAQ07291.1"/>
    </source>
</evidence>
<reference evidence="4" key="2">
    <citation type="submission" date="2014-07" db="EMBL/GenBank/DDBJ databases">
        <authorList>
            <person name="Hull J."/>
        </authorList>
    </citation>
    <scope>NUCLEOTIDE SEQUENCE</scope>
</reference>
<evidence type="ECO:0000313" key="4">
    <source>
        <dbReference type="EMBL" id="JAG01438.1"/>
    </source>
</evidence>
<dbReference type="AlphaFoldDB" id="A0A0A9W4N0"/>
<organism evidence="4">
    <name type="scientific">Lygus hesperus</name>
    <name type="common">Western plant bug</name>
    <dbReference type="NCBI Taxonomy" id="30085"/>
    <lineage>
        <taxon>Eukaryota</taxon>
        <taxon>Metazoa</taxon>
        <taxon>Ecdysozoa</taxon>
        <taxon>Arthropoda</taxon>
        <taxon>Hexapoda</taxon>
        <taxon>Insecta</taxon>
        <taxon>Pterygota</taxon>
        <taxon>Neoptera</taxon>
        <taxon>Paraneoptera</taxon>
        <taxon>Hemiptera</taxon>
        <taxon>Heteroptera</taxon>
        <taxon>Panheteroptera</taxon>
        <taxon>Cimicomorpha</taxon>
        <taxon>Miridae</taxon>
        <taxon>Mirini</taxon>
        <taxon>Lygus</taxon>
    </lineage>
</organism>